<dbReference type="GeneID" id="93352967"/>
<dbReference type="PROSITE" id="PS01054">
    <property type="entry name" value="TRANSALDOLASE_1"/>
    <property type="match status" value="1"/>
</dbReference>
<dbReference type="UniPathway" id="UPA00115">
    <property type="reaction ID" value="UER00414"/>
</dbReference>
<dbReference type="GO" id="GO:0006098">
    <property type="term" value="P:pentose-phosphate shunt"/>
    <property type="evidence" value="ECO:0007669"/>
    <property type="project" value="UniProtKB-UniRule"/>
</dbReference>
<name>A0A378U1W9_NEIEL</name>
<evidence type="ECO:0000313" key="13">
    <source>
        <dbReference type="Proteomes" id="UP000254927"/>
    </source>
</evidence>
<evidence type="ECO:0000256" key="1">
    <source>
        <dbReference type="ARBA" id="ARBA00003518"/>
    </source>
</evidence>
<dbReference type="Proteomes" id="UP000254927">
    <property type="component" value="Unassembled WGS sequence"/>
</dbReference>
<keyword evidence="9 11" id="KW-0704">Schiff base</keyword>
<dbReference type="Gene3D" id="3.20.20.70">
    <property type="entry name" value="Aldolase class I"/>
    <property type="match status" value="1"/>
</dbReference>
<sequence length="351" mass="37531">MTILSDVKALGQQIWLDNLSRSLVQGGGLAEWLAKGVCGVTSNPAIFQKAFAGDPLYAADVADLKRQDLSPKQRYETLAVDDVRAACDVCLPTYEADGGRSGFVSLEVSPELAHDAEGTVAEARRLHRAIGRKNAMIKVPATDEGLKALEGLVADGISVNLTLLFSRQQTLKAYEAYVRGIRARLAAGGAVADIHVVASFFISRIDSALDAVLPEHLRGKTAIALAKAAYLDWQRFFDGGDFSGLLEQGANRAQLLWASTGVKDPAYPATLYVDSLIGRETVNTVPEATLKAFIEHGTAHSTLSEQSDAALAVLEEVATLGIDVETLAVRLQQDGLQQFEEAFAKLLAPLA</sequence>
<dbReference type="InterPro" id="IPR001585">
    <property type="entry name" value="TAL/FSA"/>
</dbReference>
<dbReference type="InterPro" id="IPR018225">
    <property type="entry name" value="Transaldolase_AS"/>
</dbReference>
<evidence type="ECO:0000256" key="9">
    <source>
        <dbReference type="ARBA" id="ARBA00023270"/>
    </source>
</evidence>
<dbReference type="InterPro" id="IPR004732">
    <property type="entry name" value="Transaldolase_2"/>
</dbReference>
<evidence type="ECO:0000313" key="12">
    <source>
        <dbReference type="EMBL" id="STZ68460.1"/>
    </source>
</evidence>
<dbReference type="PIRSF" id="PIRSF036915">
    <property type="entry name" value="Trnald_Bac_Plnt"/>
    <property type="match status" value="1"/>
</dbReference>
<protein>
    <recommendedName>
        <fullName evidence="5 11">Transaldolase</fullName>
        <ecNumber evidence="5 11">2.2.1.2</ecNumber>
    </recommendedName>
</protein>
<evidence type="ECO:0000256" key="6">
    <source>
        <dbReference type="ARBA" id="ARBA00022490"/>
    </source>
</evidence>
<evidence type="ECO:0000256" key="7">
    <source>
        <dbReference type="ARBA" id="ARBA00022679"/>
    </source>
</evidence>
<dbReference type="RefSeq" id="WP_074894924.1">
    <property type="nucleotide sequence ID" value="NZ_CP031252.1"/>
</dbReference>
<evidence type="ECO:0000256" key="11">
    <source>
        <dbReference type="HAMAP-Rule" id="MF_00493"/>
    </source>
</evidence>
<dbReference type="PANTHER" id="PTHR10683:SF31">
    <property type="entry name" value="TRANSALDOLASE"/>
    <property type="match status" value="1"/>
</dbReference>
<dbReference type="GO" id="GO:0005975">
    <property type="term" value="P:carbohydrate metabolic process"/>
    <property type="evidence" value="ECO:0007669"/>
    <property type="project" value="InterPro"/>
</dbReference>
<comment type="similarity">
    <text evidence="4 11">Belongs to the transaldolase family. Type 2 subfamily.</text>
</comment>
<dbReference type="EMBL" id="UGQW01000002">
    <property type="protein sequence ID" value="STZ68460.1"/>
    <property type="molecule type" value="Genomic_DNA"/>
</dbReference>
<gene>
    <name evidence="11 12" type="primary">tal</name>
    <name evidence="12" type="ORF">NCTC10660_01979</name>
</gene>
<reference evidence="12 13" key="1">
    <citation type="submission" date="2018-06" db="EMBL/GenBank/DDBJ databases">
        <authorList>
            <consortium name="Pathogen Informatics"/>
            <person name="Doyle S."/>
        </authorList>
    </citation>
    <scope>NUCLEOTIDE SEQUENCE [LARGE SCALE GENOMIC DNA]</scope>
    <source>
        <strain evidence="12 13">NCTC10660</strain>
    </source>
</reference>
<accession>A0A378U1W9</accession>
<comment type="subcellular location">
    <subcellularLocation>
        <location evidence="2 11">Cytoplasm</location>
    </subcellularLocation>
</comment>
<dbReference type="EC" id="2.2.1.2" evidence="5 11"/>
<comment type="catalytic activity">
    <reaction evidence="10 11">
        <text>D-sedoheptulose 7-phosphate + D-glyceraldehyde 3-phosphate = D-erythrose 4-phosphate + beta-D-fructose 6-phosphate</text>
        <dbReference type="Rhea" id="RHEA:17053"/>
        <dbReference type="ChEBI" id="CHEBI:16897"/>
        <dbReference type="ChEBI" id="CHEBI:57483"/>
        <dbReference type="ChEBI" id="CHEBI:57634"/>
        <dbReference type="ChEBI" id="CHEBI:59776"/>
        <dbReference type="EC" id="2.2.1.2"/>
    </reaction>
</comment>
<evidence type="ECO:0000256" key="2">
    <source>
        <dbReference type="ARBA" id="ARBA00004496"/>
    </source>
</evidence>
<dbReference type="PROSITE" id="PS00958">
    <property type="entry name" value="TRANSALDOLASE_2"/>
    <property type="match status" value="1"/>
</dbReference>
<dbReference type="NCBIfam" id="TIGR00876">
    <property type="entry name" value="tal_mycobact"/>
    <property type="match status" value="1"/>
</dbReference>
<keyword evidence="6 11" id="KW-0963">Cytoplasm</keyword>
<comment type="pathway">
    <text evidence="3 11">Carbohydrate degradation; pentose phosphate pathway; D-glyceraldehyde 3-phosphate and beta-D-fructose 6-phosphate from D-ribose 5-phosphate and D-xylulose 5-phosphate (non-oxidative stage): step 2/3.</text>
</comment>
<organism evidence="12 13">
    <name type="scientific">Neisseria elongata</name>
    <dbReference type="NCBI Taxonomy" id="495"/>
    <lineage>
        <taxon>Bacteria</taxon>
        <taxon>Pseudomonadati</taxon>
        <taxon>Pseudomonadota</taxon>
        <taxon>Betaproteobacteria</taxon>
        <taxon>Neisseriales</taxon>
        <taxon>Neisseriaceae</taxon>
        <taxon>Neisseria</taxon>
    </lineage>
</organism>
<dbReference type="HAMAP" id="MF_00493">
    <property type="entry name" value="Transaldolase_2"/>
    <property type="match status" value="1"/>
</dbReference>
<evidence type="ECO:0000256" key="8">
    <source>
        <dbReference type="ARBA" id="ARBA00023126"/>
    </source>
</evidence>
<dbReference type="PANTHER" id="PTHR10683">
    <property type="entry name" value="TRANSALDOLASE"/>
    <property type="match status" value="1"/>
</dbReference>
<dbReference type="GO" id="GO:0005737">
    <property type="term" value="C:cytoplasm"/>
    <property type="evidence" value="ECO:0007669"/>
    <property type="project" value="UniProtKB-SubCell"/>
</dbReference>
<evidence type="ECO:0000256" key="3">
    <source>
        <dbReference type="ARBA" id="ARBA00004857"/>
    </source>
</evidence>
<evidence type="ECO:0000256" key="10">
    <source>
        <dbReference type="ARBA" id="ARBA00048810"/>
    </source>
</evidence>
<dbReference type="InterPro" id="IPR013785">
    <property type="entry name" value="Aldolase_TIM"/>
</dbReference>
<proteinExistence type="inferred from homology"/>
<comment type="function">
    <text evidence="1 11">Transaldolase is important for the balance of metabolites in the pentose-phosphate pathway.</text>
</comment>
<evidence type="ECO:0000256" key="5">
    <source>
        <dbReference type="ARBA" id="ARBA00013151"/>
    </source>
</evidence>
<dbReference type="AlphaFoldDB" id="A0A378U1W9"/>
<evidence type="ECO:0000256" key="4">
    <source>
        <dbReference type="ARBA" id="ARBA00008426"/>
    </source>
</evidence>
<feature type="active site" description="Schiff-base intermediate with substrate" evidence="11">
    <location>
        <position position="138"/>
    </location>
</feature>
<keyword evidence="7 11" id="KW-0808">Transferase</keyword>
<dbReference type="SUPFAM" id="SSF51569">
    <property type="entry name" value="Aldolase"/>
    <property type="match status" value="1"/>
</dbReference>
<dbReference type="NCBIfam" id="NF002881">
    <property type="entry name" value="PRK03343.1"/>
    <property type="match status" value="1"/>
</dbReference>
<dbReference type="CDD" id="cd00955">
    <property type="entry name" value="Transaldolase_like"/>
    <property type="match status" value="1"/>
</dbReference>
<keyword evidence="8 11" id="KW-0570">Pentose shunt</keyword>
<dbReference type="Pfam" id="PF00923">
    <property type="entry name" value="TAL_FSA"/>
    <property type="match status" value="1"/>
</dbReference>
<dbReference type="GO" id="GO:0004801">
    <property type="term" value="F:transaldolase activity"/>
    <property type="evidence" value="ECO:0007669"/>
    <property type="project" value="UniProtKB-UniRule"/>
</dbReference>